<dbReference type="EMBL" id="RJUF01000184">
    <property type="protein sequence ID" value="MCP9765510.1"/>
    <property type="molecule type" value="Genomic_DNA"/>
</dbReference>
<accession>A0AAE3H8U9</accession>
<sequence>MKIRFVLIVNIIALFLISQFYLAVTSNRIEDRSTYKVLHVNKNFEIRKYNAIALEVINSQAHKFKEYSKNGIKNVKQFGLMDNTNSAKFSSLMVSRNLNSSQNVRAQNQPSNQHESYLAVVSFDGFAFENDIKKYAKTMVLALKKANIRHYGNFHFVGYNSRFQLFKRRNEVIVHINYKQ</sequence>
<dbReference type="InterPro" id="IPR011256">
    <property type="entry name" value="Reg_factor_effector_dom_sf"/>
</dbReference>
<dbReference type="Proteomes" id="UP001204144">
    <property type="component" value="Unassembled WGS sequence"/>
</dbReference>
<dbReference type="Gene3D" id="3.20.80.10">
    <property type="entry name" value="Regulatory factor, effector binding domain"/>
    <property type="match status" value="1"/>
</dbReference>
<reference evidence="1 2" key="1">
    <citation type="submission" date="2018-11" db="EMBL/GenBank/DDBJ databases">
        <title>Novel bacteria species description.</title>
        <authorList>
            <person name="Han J.-H."/>
        </authorList>
    </citation>
    <scope>NUCLEOTIDE SEQUENCE [LARGE SCALE GENOMIC DNA]</scope>
    <source>
        <strain evidence="1 2">KCTC23259</strain>
    </source>
</reference>
<gene>
    <name evidence="1" type="ORF">EGI31_21455</name>
</gene>
<dbReference type="SUPFAM" id="SSF55136">
    <property type="entry name" value="Probable bacterial effector-binding domain"/>
    <property type="match status" value="1"/>
</dbReference>
<name>A0AAE3H8U9_9BACT</name>
<keyword evidence="2" id="KW-1185">Reference proteome</keyword>
<evidence type="ECO:0000313" key="2">
    <source>
        <dbReference type="Proteomes" id="UP001204144"/>
    </source>
</evidence>
<organism evidence="1 2">
    <name type="scientific">Lacihabitans soyangensis</name>
    <dbReference type="NCBI Taxonomy" id="869394"/>
    <lineage>
        <taxon>Bacteria</taxon>
        <taxon>Pseudomonadati</taxon>
        <taxon>Bacteroidota</taxon>
        <taxon>Cytophagia</taxon>
        <taxon>Cytophagales</taxon>
        <taxon>Leadbetterellaceae</taxon>
        <taxon>Lacihabitans</taxon>
    </lineage>
</organism>
<protein>
    <recommendedName>
        <fullName evidence="3">Heme-binding protein</fullName>
    </recommendedName>
</protein>
<dbReference type="RefSeq" id="WP_255039212.1">
    <property type="nucleotide sequence ID" value="NZ_RJUF01000184.1"/>
</dbReference>
<dbReference type="AlphaFoldDB" id="A0AAE3H8U9"/>
<dbReference type="InterPro" id="IPR006917">
    <property type="entry name" value="SOUL_heme-bd"/>
</dbReference>
<comment type="caution">
    <text evidence="1">The sequence shown here is derived from an EMBL/GenBank/DDBJ whole genome shotgun (WGS) entry which is preliminary data.</text>
</comment>
<evidence type="ECO:0008006" key="3">
    <source>
        <dbReference type="Google" id="ProtNLM"/>
    </source>
</evidence>
<proteinExistence type="predicted"/>
<dbReference type="Pfam" id="PF04832">
    <property type="entry name" value="SOUL"/>
    <property type="match status" value="1"/>
</dbReference>
<evidence type="ECO:0000313" key="1">
    <source>
        <dbReference type="EMBL" id="MCP9765510.1"/>
    </source>
</evidence>